<proteinExistence type="predicted"/>
<protein>
    <submittedName>
        <fullName evidence="1">Uncharacterized protein</fullName>
    </submittedName>
</protein>
<name>A0ABR2FIZ8_9ROSI</name>
<gene>
    <name evidence="1" type="ORF">V6N12_071086</name>
</gene>
<dbReference type="EMBL" id="JBBPBM010000006">
    <property type="protein sequence ID" value="KAK8580835.1"/>
    <property type="molecule type" value="Genomic_DNA"/>
</dbReference>
<evidence type="ECO:0000313" key="1">
    <source>
        <dbReference type="EMBL" id="KAK8580835.1"/>
    </source>
</evidence>
<accession>A0ABR2FIZ8</accession>
<dbReference type="Proteomes" id="UP001472677">
    <property type="component" value="Unassembled WGS sequence"/>
</dbReference>
<organism evidence="1 2">
    <name type="scientific">Hibiscus sabdariffa</name>
    <name type="common">roselle</name>
    <dbReference type="NCBI Taxonomy" id="183260"/>
    <lineage>
        <taxon>Eukaryota</taxon>
        <taxon>Viridiplantae</taxon>
        <taxon>Streptophyta</taxon>
        <taxon>Embryophyta</taxon>
        <taxon>Tracheophyta</taxon>
        <taxon>Spermatophyta</taxon>
        <taxon>Magnoliopsida</taxon>
        <taxon>eudicotyledons</taxon>
        <taxon>Gunneridae</taxon>
        <taxon>Pentapetalae</taxon>
        <taxon>rosids</taxon>
        <taxon>malvids</taxon>
        <taxon>Malvales</taxon>
        <taxon>Malvaceae</taxon>
        <taxon>Malvoideae</taxon>
        <taxon>Hibiscus</taxon>
    </lineage>
</organism>
<sequence>MVSLFSVSRISWSTTNSRNNVQTCSASDQPMQKHSSTTCKMACMFVPLHNGNPATGWIISSHLIYQSVLLAKIKQLQSRPQHFQYSPSDISHNSN</sequence>
<comment type="caution">
    <text evidence="1">The sequence shown here is derived from an EMBL/GenBank/DDBJ whole genome shotgun (WGS) entry which is preliminary data.</text>
</comment>
<reference evidence="1 2" key="1">
    <citation type="journal article" date="2024" name="G3 (Bethesda)">
        <title>Genome assembly of Hibiscus sabdariffa L. provides insights into metabolisms of medicinal natural products.</title>
        <authorList>
            <person name="Kim T."/>
        </authorList>
    </citation>
    <scope>NUCLEOTIDE SEQUENCE [LARGE SCALE GENOMIC DNA]</scope>
    <source>
        <strain evidence="1">TK-2024</strain>
        <tissue evidence="1">Old leaves</tissue>
    </source>
</reference>
<keyword evidence="2" id="KW-1185">Reference proteome</keyword>
<evidence type="ECO:0000313" key="2">
    <source>
        <dbReference type="Proteomes" id="UP001472677"/>
    </source>
</evidence>